<dbReference type="Proteomes" id="UP000199226">
    <property type="component" value="Unassembled WGS sequence"/>
</dbReference>
<reference evidence="2" key="1">
    <citation type="submission" date="2016-10" db="EMBL/GenBank/DDBJ databases">
        <authorList>
            <person name="Varghese N."/>
            <person name="Submissions S."/>
        </authorList>
    </citation>
    <scope>NUCLEOTIDE SEQUENCE [LARGE SCALE GENOMIC DNA]</scope>
    <source>
        <strain evidence="2">DSM 24536</strain>
    </source>
</reference>
<name>A0A1G9TG57_9SPHI</name>
<proteinExistence type="predicted"/>
<organism evidence="1 2">
    <name type="scientific">Daejeonella rubra</name>
    <dbReference type="NCBI Taxonomy" id="990371"/>
    <lineage>
        <taxon>Bacteria</taxon>
        <taxon>Pseudomonadati</taxon>
        <taxon>Bacteroidota</taxon>
        <taxon>Sphingobacteriia</taxon>
        <taxon>Sphingobacteriales</taxon>
        <taxon>Sphingobacteriaceae</taxon>
        <taxon>Daejeonella</taxon>
    </lineage>
</organism>
<protein>
    <submittedName>
        <fullName evidence="1">Uncharacterized protein</fullName>
    </submittedName>
</protein>
<dbReference type="AlphaFoldDB" id="A0A1G9TG57"/>
<evidence type="ECO:0000313" key="2">
    <source>
        <dbReference type="Proteomes" id="UP000199226"/>
    </source>
</evidence>
<sequence length="72" mass="7973">MKANHNYVIRNRCTCNVVVNISSSKNESKSQLIRIATDVFWVVVNISSSKNESKSQLASKVPLVGPGCCKYQ</sequence>
<dbReference type="EMBL" id="FNHH01000013">
    <property type="protein sequence ID" value="SDM46484.1"/>
    <property type="molecule type" value="Genomic_DNA"/>
</dbReference>
<keyword evidence="2" id="KW-1185">Reference proteome</keyword>
<gene>
    <name evidence="1" type="ORF">SAMN05421813_1132</name>
</gene>
<evidence type="ECO:0000313" key="1">
    <source>
        <dbReference type="EMBL" id="SDM46484.1"/>
    </source>
</evidence>
<accession>A0A1G9TG57</accession>